<reference evidence="9" key="1">
    <citation type="submission" date="2023-08" db="EMBL/GenBank/DDBJ databases">
        <authorList>
            <person name="Audoor S."/>
            <person name="Bilcke G."/>
        </authorList>
    </citation>
    <scope>NUCLEOTIDE SEQUENCE</scope>
</reference>
<evidence type="ECO:0000256" key="1">
    <source>
        <dbReference type="ARBA" id="ARBA00004123"/>
    </source>
</evidence>
<gene>
    <name evidence="9" type="ORF">CYCCA115_LOCUS23816</name>
</gene>
<dbReference type="PANTHER" id="PTHR12855">
    <property type="entry name" value="DNA METHYLTRANSFERASE 1-ASSOCIATED PROTEIN 1 FAMILY MEMBER"/>
    <property type="match status" value="1"/>
</dbReference>
<feature type="compositionally biased region" description="Basic residues" evidence="7">
    <location>
        <begin position="544"/>
        <end position="556"/>
    </location>
</feature>
<feature type="compositionally biased region" description="Low complexity" evidence="7">
    <location>
        <begin position="504"/>
        <end position="528"/>
    </location>
</feature>
<dbReference type="Pfam" id="PF16282">
    <property type="entry name" value="SANT_DAMP1_like"/>
    <property type="match status" value="1"/>
</dbReference>
<evidence type="ECO:0000256" key="3">
    <source>
        <dbReference type="ARBA" id="ARBA00023015"/>
    </source>
</evidence>
<sequence>MNDAAFILGDSVEQDVPPALRGLEPSKARRMMEISKELQPILHGKQDKKSAALPPIAPTFTQDNSDQNGPTKVKIGNKMISSDKPARKWTWTSFASSSRPDGALFNHWVRAEVEYTDYPYAKFDVHMNQVVYTDDEYAKYLKSDEWTKSETDYLMELAGKYELRWAVIHDHWFDYYNSADVDDTFITRSVDDLQKRYYSVAATLSQARISQIAAEESQRLSAIVPDQSAPDAKERTEAVLLQTAAAKSLAAAHPKNQPLINSIGTGTSNKMFDADYERERRLHLDRMWNRSKEEEVEEIRLRKELKQIEAKLRKIKKMGGHITGAARSAGVVAPSRMSSAASSRNASRSQSPVPGAAVADSPALLGQSFASTAPMPMPQNPYLQSGRLIPPATGGATGINKTLLTKMDQTLKELKVSAKPVPTRRVCDLYDTVRKHILTLITLKKQLMQKEGSLQAKRVRLAKLRGGDSQTPDEEALLGIVAQPSPAPAAAATSKGSKSKGGKSKAPASKSKAGAQSKAGGQKGAQTKGKPDEAGKAETQGGAKKGKSGGKRKRKVDNKAQTAVASAVAVPGAALAAAAAAAAAMKVTPTAAAAKTAKAVAAKTVPDVASEAKPAAAKKRARKS</sequence>
<keyword evidence="5" id="KW-0539">Nucleus</keyword>
<feature type="compositionally biased region" description="Low complexity" evidence="7">
    <location>
        <begin position="602"/>
        <end position="615"/>
    </location>
</feature>
<protein>
    <recommendedName>
        <fullName evidence="8">Myb-like domain-containing protein</fullName>
    </recommendedName>
</protein>
<keyword evidence="2" id="KW-0156">Chromatin regulator</keyword>
<dbReference type="AlphaFoldDB" id="A0AAD2GC71"/>
<feature type="compositionally biased region" description="Low complexity" evidence="7">
    <location>
        <begin position="335"/>
        <end position="351"/>
    </location>
</feature>
<keyword evidence="6" id="KW-0175">Coiled coil</keyword>
<keyword evidence="4" id="KW-0804">Transcription</keyword>
<evidence type="ECO:0000256" key="4">
    <source>
        <dbReference type="ARBA" id="ARBA00023163"/>
    </source>
</evidence>
<feature type="coiled-coil region" evidence="6">
    <location>
        <begin position="289"/>
        <end position="318"/>
    </location>
</feature>
<evidence type="ECO:0000256" key="2">
    <source>
        <dbReference type="ARBA" id="ARBA00022853"/>
    </source>
</evidence>
<dbReference type="InterPro" id="IPR027109">
    <property type="entry name" value="Swc4/Dmap1"/>
</dbReference>
<dbReference type="Pfam" id="PF05499">
    <property type="entry name" value="DMAP1"/>
    <property type="match status" value="1"/>
</dbReference>
<organism evidence="9 10">
    <name type="scientific">Cylindrotheca closterium</name>
    <dbReference type="NCBI Taxonomy" id="2856"/>
    <lineage>
        <taxon>Eukaryota</taxon>
        <taxon>Sar</taxon>
        <taxon>Stramenopiles</taxon>
        <taxon>Ochrophyta</taxon>
        <taxon>Bacillariophyta</taxon>
        <taxon>Bacillariophyceae</taxon>
        <taxon>Bacillariophycidae</taxon>
        <taxon>Bacillariales</taxon>
        <taxon>Bacillariaceae</taxon>
        <taxon>Cylindrotheca</taxon>
    </lineage>
</organism>
<evidence type="ECO:0000256" key="5">
    <source>
        <dbReference type="ARBA" id="ARBA00023242"/>
    </source>
</evidence>
<evidence type="ECO:0000256" key="6">
    <source>
        <dbReference type="SAM" id="Coils"/>
    </source>
</evidence>
<evidence type="ECO:0000256" key="7">
    <source>
        <dbReference type="SAM" id="MobiDB-lite"/>
    </source>
</evidence>
<dbReference type="InterPro" id="IPR032563">
    <property type="entry name" value="DAMP1_SANT-like"/>
</dbReference>
<dbReference type="GO" id="GO:0000122">
    <property type="term" value="P:negative regulation of transcription by RNA polymerase II"/>
    <property type="evidence" value="ECO:0007669"/>
    <property type="project" value="TreeGrafter"/>
</dbReference>
<dbReference type="PANTHER" id="PTHR12855:SF10">
    <property type="entry name" value="DNA METHYLTRANSFERASE 1-ASSOCIATED PROTEIN 1"/>
    <property type="match status" value="1"/>
</dbReference>
<feature type="region of interest" description="Disordered" evidence="7">
    <location>
        <begin position="330"/>
        <end position="389"/>
    </location>
</feature>
<proteinExistence type="predicted"/>
<keyword evidence="3" id="KW-0805">Transcription regulation</keyword>
<comment type="caution">
    <text evidence="9">The sequence shown here is derived from an EMBL/GenBank/DDBJ whole genome shotgun (WGS) entry which is preliminary data.</text>
</comment>
<dbReference type="GO" id="GO:0006281">
    <property type="term" value="P:DNA repair"/>
    <property type="evidence" value="ECO:0007669"/>
    <property type="project" value="InterPro"/>
</dbReference>
<dbReference type="InterPro" id="IPR008468">
    <property type="entry name" value="DMAP1"/>
</dbReference>
<accession>A0AAD2GC71</accession>
<keyword evidence="10" id="KW-1185">Reference proteome</keyword>
<dbReference type="InterPro" id="IPR001005">
    <property type="entry name" value="SANT/Myb"/>
</dbReference>
<dbReference type="Gene3D" id="1.10.10.60">
    <property type="entry name" value="Homeodomain-like"/>
    <property type="match status" value="1"/>
</dbReference>
<feature type="region of interest" description="Disordered" evidence="7">
    <location>
        <begin position="483"/>
        <end position="565"/>
    </location>
</feature>
<dbReference type="GO" id="GO:0003714">
    <property type="term" value="F:transcription corepressor activity"/>
    <property type="evidence" value="ECO:0007669"/>
    <property type="project" value="TreeGrafter"/>
</dbReference>
<evidence type="ECO:0000259" key="8">
    <source>
        <dbReference type="SMART" id="SM00717"/>
    </source>
</evidence>
<comment type="subcellular location">
    <subcellularLocation>
        <location evidence="1">Nucleus</location>
    </subcellularLocation>
</comment>
<feature type="domain" description="Myb-like" evidence="8">
    <location>
        <begin position="142"/>
        <end position="203"/>
    </location>
</feature>
<feature type="region of interest" description="Disordered" evidence="7">
    <location>
        <begin position="602"/>
        <end position="624"/>
    </location>
</feature>
<dbReference type="SMART" id="SM00717">
    <property type="entry name" value="SANT"/>
    <property type="match status" value="1"/>
</dbReference>
<evidence type="ECO:0000313" key="9">
    <source>
        <dbReference type="EMBL" id="CAJ1969646.1"/>
    </source>
</evidence>
<feature type="compositionally biased region" description="Low complexity" evidence="7">
    <location>
        <begin position="483"/>
        <end position="496"/>
    </location>
</feature>
<dbReference type="Proteomes" id="UP001295423">
    <property type="component" value="Unassembled WGS sequence"/>
</dbReference>
<dbReference type="GO" id="GO:0000812">
    <property type="term" value="C:Swr1 complex"/>
    <property type="evidence" value="ECO:0007669"/>
    <property type="project" value="TreeGrafter"/>
</dbReference>
<name>A0AAD2GC71_9STRA</name>
<dbReference type="GO" id="GO:0006338">
    <property type="term" value="P:chromatin remodeling"/>
    <property type="evidence" value="ECO:0007669"/>
    <property type="project" value="InterPro"/>
</dbReference>
<dbReference type="GO" id="GO:0035267">
    <property type="term" value="C:NuA4 histone acetyltransferase complex"/>
    <property type="evidence" value="ECO:0007669"/>
    <property type="project" value="InterPro"/>
</dbReference>
<evidence type="ECO:0000313" key="10">
    <source>
        <dbReference type="Proteomes" id="UP001295423"/>
    </source>
</evidence>
<dbReference type="EMBL" id="CAKOGP040002424">
    <property type="protein sequence ID" value="CAJ1969646.1"/>
    <property type="molecule type" value="Genomic_DNA"/>
</dbReference>